<organism evidence="2 3">
    <name type="scientific">Filobasidium floriforme</name>
    <dbReference type="NCBI Taxonomy" id="5210"/>
    <lineage>
        <taxon>Eukaryota</taxon>
        <taxon>Fungi</taxon>
        <taxon>Dikarya</taxon>
        <taxon>Basidiomycota</taxon>
        <taxon>Agaricomycotina</taxon>
        <taxon>Tremellomycetes</taxon>
        <taxon>Filobasidiales</taxon>
        <taxon>Filobasidiaceae</taxon>
        <taxon>Filobasidium</taxon>
    </lineage>
</organism>
<accession>A0A8K0NPT4</accession>
<comment type="caution">
    <text evidence="2">The sequence shown here is derived from an EMBL/GenBank/DDBJ whole genome shotgun (WGS) entry which is preliminary data.</text>
</comment>
<dbReference type="EMBL" id="JABELV010000416">
    <property type="protein sequence ID" value="KAG7527212.1"/>
    <property type="molecule type" value="Genomic_DNA"/>
</dbReference>
<sequence>MRESIDGCCGKFANSAPVALMSLSIVQLQGRIAVTLVEERMAAVIERFTENSRLILEEWFRGDLEYPWKSGVCSKSPITYRISQSQKGQKMHAAYHAESRELTKIELLEKKSFRLEQNLEGKLYHQDHEWVLDSHTEIYTCVISWKFPMVDFQVNPMHLSDVNAAFAKKERDMPQWIYSDLKPDRRRYWWIQNGDLQKRLFEAMLPVFIAYEREQTTAASLREESLKADSSVNTHDRADPSESSGASTGAGTLDGPRGSQACSDF</sequence>
<evidence type="ECO:0000313" key="3">
    <source>
        <dbReference type="Proteomes" id="UP000812966"/>
    </source>
</evidence>
<proteinExistence type="predicted"/>
<reference evidence="2" key="1">
    <citation type="submission" date="2020-04" db="EMBL/GenBank/DDBJ databases">
        <title>Analysis of mating type loci in Filobasidium floriforme.</title>
        <authorList>
            <person name="Nowrousian M."/>
        </authorList>
    </citation>
    <scope>NUCLEOTIDE SEQUENCE</scope>
    <source>
        <strain evidence="2">CBS 6242</strain>
    </source>
</reference>
<feature type="region of interest" description="Disordered" evidence="1">
    <location>
        <begin position="222"/>
        <end position="265"/>
    </location>
</feature>
<name>A0A8K0NPT4_9TREE</name>
<protein>
    <submittedName>
        <fullName evidence="2">Uncharacterized protein</fullName>
    </submittedName>
</protein>
<dbReference type="Proteomes" id="UP000812966">
    <property type="component" value="Unassembled WGS sequence"/>
</dbReference>
<gene>
    <name evidence="2" type="ORF">FFLO_07160</name>
</gene>
<dbReference type="AlphaFoldDB" id="A0A8K0NPT4"/>
<evidence type="ECO:0000256" key="1">
    <source>
        <dbReference type="SAM" id="MobiDB-lite"/>
    </source>
</evidence>
<keyword evidence="3" id="KW-1185">Reference proteome</keyword>
<evidence type="ECO:0000313" key="2">
    <source>
        <dbReference type="EMBL" id="KAG7527212.1"/>
    </source>
</evidence>